<dbReference type="EMBL" id="OU015567">
    <property type="protein sequence ID" value="CAG5109605.1"/>
    <property type="molecule type" value="Genomic_DNA"/>
</dbReference>
<name>A0ABN7SWT5_OIKDI</name>
<sequence length="107" mass="12836">MIYEVTVKINSEIQKEYEEYMKKHIQDVVNTKCFTTANWFTFSEDNNDKSITSYVITYKAKSEDSFNEYQKTYAKALQKEHTELWAEKFSASRRLLFEKMTFVDLDL</sequence>
<keyword evidence="2" id="KW-1185">Reference proteome</keyword>
<dbReference type="Pfam" id="PF14114">
    <property type="entry name" value="DUF4286"/>
    <property type="match status" value="1"/>
</dbReference>
<organism evidence="1 2">
    <name type="scientific">Oikopleura dioica</name>
    <name type="common">Tunicate</name>
    <dbReference type="NCBI Taxonomy" id="34765"/>
    <lineage>
        <taxon>Eukaryota</taxon>
        <taxon>Metazoa</taxon>
        <taxon>Chordata</taxon>
        <taxon>Tunicata</taxon>
        <taxon>Appendicularia</taxon>
        <taxon>Copelata</taxon>
        <taxon>Oikopleuridae</taxon>
        <taxon>Oikopleura</taxon>
    </lineage>
</organism>
<dbReference type="InterPro" id="IPR025563">
    <property type="entry name" value="DUF4286"/>
</dbReference>
<protein>
    <submittedName>
        <fullName evidence="1">Oidioi.mRNA.OKI2018_I69.chr2.g4125.t1.cds</fullName>
    </submittedName>
</protein>
<evidence type="ECO:0000313" key="1">
    <source>
        <dbReference type="EMBL" id="CAG5109605.1"/>
    </source>
</evidence>
<gene>
    <name evidence="1" type="ORF">OKIOD_LOCUS12890</name>
</gene>
<dbReference type="Proteomes" id="UP001158576">
    <property type="component" value="Chromosome 2"/>
</dbReference>
<accession>A0ABN7SWT5</accession>
<evidence type="ECO:0000313" key="2">
    <source>
        <dbReference type="Proteomes" id="UP001158576"/>
    </source>
</evidence>
<reference evidence="1 2" key="1">
    <citation type="submission" date="2021-04" db="EMBL/GenBank/DDBJ databases">
        <authorList>
            <person name="Bliznina A."/>
        </authorList>
    </citation>
    <scope>NUCLEOTIDE SEQUENCE [LARGE SCALE GENOMIC DNA]</scope>
</reference>
<proteinExistence type="predicted"/>